<dbReference type="PANTHER" id="PTHR44845:SF4">
    <property type="entry name" value="NONRIBOSOMAL PEPTIDE SYNTHASE INPA"/>
    <property type="match status" value="1"/>
</dbReference>
<dbReference type="PROSITE" id="PS00455">
    <property type="entry name" value="AMP_BINDING"/>
    <property type="match status" value="1"/>
</dbReference>
<protein>
    <submittedName>
        <fullName evidence="6">Acetyl-CoA synthetase-like protein</fullName>
    </submittedName>
</protein>
<dbReference type="NCBIfam" id="TIGR01746">
    <property type="entry name" value="Thioester-redct"/>
    <property type="match status" value="1"/>
</dbReference>
<dbReference type="Gene3D" id="3.40.50.720">
    <property type="entry name" value="NAD(P)-binding Rossmann-like Domain"/>
    <property type="match status" value="1"/>
</dbReference>
<keyword evidence="1" id="KW-0596">Phosphopantetheine</keyword>
<dbReference type="Proteomes" id="UP000800035">
    <property type="component" value="Unassembled WGS sequence"/>
</dbReference>
<keyword evidence="3" id="KW-0436">Ligase</keyword>
<feature type="region of interest" description="Disordered" evidence="4">
    <location>
        <begin position="568"/>
        <end position="589"/>
    </location>
</feature>
<dbReference type="Pfam" id="PF00501">
    <property type="entry name" value="AMP-binding"/>
    <property type="match status" value="1"/>
</dbReference>
<evidence type="ECO:0000256" key="3">
    <source>
        <dbReference type="ARBA" id="ARBA00022598"/>
    </source>
</evidence>
<dbReference type="PANTHER" id="PTHR44845">
    <property type="entry name" value="CARRIER DOMAIN-CONTAINING PROTEIN"/>
    <property type="match status" value="1"/>
</dbReference>
<dbReference type="PIRSF" id="PIRSF001617">
    <property type="entry name" value="Alpha-AR"/>
    <property type="match status" value="1"/>
</dbReference>
<dbReference type="FunFam" id="3.40.50.12780:FF:000014">
    <property type="entry name" value="Nonribosomal peptide synthetase 1"/>
    <property type="match status" value="1"/>
</dbReference>
<gene>
    <name evidence="6" type="ORF">CC80DRAFT_404002</name>
</gene>
<evidence type="ECO:0000256" key="2">
    <source>
        <dbReference type="ARBA" id="ARBA00022553"/>
    </source>
</evidence>
<dbReference type="InterPro" id="IPR000873">
    <property type="entry name" value="AMP-dep_synth/lig_dom"/>
</dbReference>
<feature type="domain" description="Carrier" evidence="5">
    <location>
        <begin position="589"/>
        <end position="672"/>
    </location>
</feature>
<dbReference type="AlphaFoldDB" id="A0A6A5UHX7"/>
<dbReference type="InterPro" id="IPR010080">
    <property type="entry name" value="Thioester_reductase-like_dom"/>
</dbReference>
<dbReference type="InterPro" id="IPR013120">
    <property type="entry name" value="FAR_NAD-bd"/>
</dbReference>
<feature type="region of interest" description="Disordered" evidence="4">
    <location>
        <begin position="1045"/>
        <end position="1068"/>
    </location>
</feature>
<evidence type="ECO:0000256" key="4">
    <source>
        <dbReference type="SAM" id="MobiDB-lite"/>
    </source>
</evidence>
<name>A0A6A5UHX7_9PLEO</name>
<proteinExistence type="predicted"/>
<dbReference type="Pfam" id="PF07993">
    <property type="entry name" value="NAD_binding_4"/>
    <property type="match status" value="1"/>
</dbReference>
<dbReference type="PROSITE" id="PS50075">
    <property type="entry name" value="CARRIER"/>
    <property type="match status" value="1"/>
</dbReference>
<dbReference type="InterPro" id="IPR009081">
    <property type="entry name" value="PP-bd_ACP"/>
</dbReference>
<keyword evidence="2" id="KW-0597">Phosphoprotein</keyword>
<dbReference type="InterPro" id="IPR045851">
    <property type="entry name" value="AMP-bd_C_sf"/>
</dbReference>
<organism evidence="6 7">
    <name type="scientific">Byssothecium circinans</name>
    <dbReference type="NCBI Taxonomy" id="147558"/>
    <lineage>
        <taxon>Eukaryota</taxon>
        <taxon>Fungi</taxon>
        <taxon>Dikarya</taxon>
        <taxon>Ascomycota</taxon>
        <taxon>Pezizomycotina</taxon>
        <taxon>Dothideomycetes</taxon>
        <taxon>Pleosporomycetidae</taxon>
        <taxon>Pleosporales</taxon>
        <taxon>Massarineae</taxon>
        <taxon>Massarinaceae</taxon>
        <taxon>Byssothecium</taxon>
    </lineage>
</organism>
<evidence type="ECO:0000313" key="6">
    <source>
        <dbReference type="EMBL" id="KAF1960677.1"/>
    </source>
</evidence>
<dbReference type="InterPro" id="IPR036736">
    <property type="entry name" value="ACP-like_sf"/>
</dbReference>
<keyword evidence="7" id="KW-1185">Reference proteome</keyword>
<dbReference type="SUPFAM" id="SSF51735">
    <property type="entry name" value="NAD(P)-binding Rossmann-fold domains"/>
    <property type="match status" value="1"/>
</dbReference>
<dbReference type="FunFam" id="3.30.300.30:FF:000015">
    <property type="entry name" value="Nonribosomal peptide synthase SidD"/>
    <property type="match status" value="1"/>
</dbReference>
<sequence length="1102" mass="120713">VVALNVVATFERILSEMLADPGRRISTLNCLSERDYAQICLWNNEQRPSYEEHLVHRLFEQVALLAPNAAAVCSWDGDATYEQLDVLSSTLAKRLVERGVEPGHYVPVCFEKSIWAVVAALGVLKAGAAFVPLDPAHPKARILDILHRVGAHAVVASLLHAPMFTSLVRLVVVVSASDSPPDDWNDLVRCSSPTVTPRDSAFILFTSGSTGIPKGIVHEHRSVASNALGHGRSMRYGRDSRVLQFASHTFDVAQMDFWTTLLHGGCICIPEEEDRRYNIINVVETMKVNWALLTPSFASLIHPDQVPSLQTLVLGGETLPKEAVSKWADKVVLINCYGPAECGACLTLVVTPGTGRAPNNVGYALPNSVCWLAEPENHDRLVPIGAVGELLVEGPNLARGYLNDPSKTESAFISSPSWASGSRPRRFYKTGDLLRYNLDGSMDFIGRKDDQVKLRGQRVELGEVEHHLSTIPEVSVSVVAAPRAGCYTGELVAVVQLENEQPHAIHGTSLVVQPDCSFGIQHIKAHLDNCLPSYMVPTVCFVVQSLPFNTSLKVDRRAVTSWLEQMAERQDERNGQDGPKMNGSQNLPATNNEDAFALSCEVARIAASQGVKSSGTLRGRDFALHSLGLDSIQVISLAMFVQGKFQIKLPMSILLDASVTINSLGEFIRQARQGGMGPNLQNRFSIGKKVRLLSAQLTEWASANDHGTIVAERTVYNVLLTGCTGYLGKGILRRLLEHSQQSVILLVRSSSADSGLERVVGDVQIQSWWKDCYYPRTEVWPGDLARPQLGLTEKQWQRLCGQGRHEDAIHAIIHNGAKVHWSSPYSTLEPANVGSTLELLKAASGSPFLANFTYVSGGRLPADEEVSGQANADPAKLEPNSNGYRKSKVVSELLVRRFAQLRAINGVQVSIIRPGYIIGHANDGAANRSDFLWRLVAVCVDVKAFPRPDTDTWLYVSDVETVARLTVSTTEQVVKAPTENAAVLMVRIHAGLPLSSFWAILLQVGYRLDALPFDEWMARVHDHVSGIGQQHPFFPLLRVFEADGEDEEASAVEDPGSEDRDMDVEASGQVEEAVRRNVEHLIEMGFLAALRNEKLASTVHQP</sequence>
<dbReference type="OrthoDB" id="416786at2759"/>
<feature type="non-terminal residue" evidence="6">
    <location>
        <position position="1"/>
    </location>
</feature>
<dbReference type="NCBIfam" id="TIGR01733">
    <property type="entry name" value="AA-adenyl-dom"/>
    <property type="match status" value="1"/>
</dbReference>
<dbReference type="SUPFAM" id="SSF56801">
    <property type="entry name" value="Acetyl-CoA synthetase-like"/>
    <property type="match status" value="1"/>
</dbReference>
<evidence type="ECO:0000259" key="5">
    <source>
        <dbReference type="PROSITE" id="PS50075"/>
    </source>
</evidence>
<reference evidence="6" key="1">
    <citation type="journal article" date="2020" name="Stud. Mycol.">
        <title>101 Dothideomycetes genomes: a test case for predicting lifestyles and emergence of pathogens.</title>
        <authorList>
            <person name="Haridas S."/>
            <person name="Albert R."/>
            <person name="Binder M."/>
            <person name="Bloem J."/>
            <person name="Labutti K."/>
            <person name="Salamov A."/>
            <person name="Andreopoulos B."/>
            <person name="Baker S."/>
            <person name="Barry K."/>
            <person name="Bills G."/>
            <person name="Bluhm B."/>
            <person name="Cannon C."/>
            <person name="Castanera R."/>
            <person name="Culley D."/>
            <person name="Daum C."/>
            <person name="Ezra D."/>
            <person name="Gonzalez J."/>
            <person name="Henrissat B."/>
            <person name="Kuo A."/>
            <person name="Liang C."/>
            <person name="Lipzen A."/>
            <person name="Lutzoni F."/>
            <person name="Magnuson J."/>
            <person name="Mondo S."/>
            <person name="Nolan M."/>
            <person name="Ohm R."/>
            <person name="Pangilinan J."/>
            <person name="Park H.-J."/>
            <person name="Ramirez L."/>
            <person name="Alfaro M."/>
            <person name="Sun H."/>
            <person name="Tritt A."/>
            <person name="Yoshinaga Y."/>
            <person name="Zwiers L.-H."/>
            <person name="Turgeon B."/>
            <person name="Goodwin S."/>
            <person name="Spatafora J."/>
            <person name="Crous P."/>
            <person name="Grigoriev I."/>
        </authorList>
    </citation>
    <scope>NUCLEOTIDE SEQUENCE</scope>
    <source>
        <strain evidence="6">CBS 675.92</strain>
    </source>
</reference>
<dbReference type="Gene3D" id="3.40.50.12780">
    <property type="entry name" value="N-terminal domain of ligase-like"/>
    <property type="match status" value="1"/>
</dbReference>
<evidence type="ECO:0000256" key="1">
    <source>
        <dbReference type="ARBA" id="ARBA00022450"/>
    </source>
</evidence>
<dbReference type="InterPro" id="IPR020845">
    <property type="entry name" value="AMP-binding_CS"/>
</dbReference>
<dbReference type="Gene3D" id="1.10.1200.10">
    <property type="entry name" value="ACP-like"/>
    <property type="match status" value="1"/>
</dbReference>
<dbReference type="InterPro" id="IPR036291">
    <property type="entry name" value="NAD(P)-bd_dom_sf"/>
</dbReference>
<accession>A0A6A5UHX7</accession>
<dbReference type="Gene3D" id="3.30.300.30">
    <property type="match status" value="1"/>
</dbReference>
<dbReference type="GO" id="GO:0016874">
    <property type="term" value="F:ligase activity"/>
    <property type="evidence" value="ECO:0007669"/>
    <property type="project" value="UniProtKB-KW"/>
</dbReference>
<dbReference type="SUPFAM" id="SSF47336">
    <property type="entry name" value="ACP-like"/>
    <property type="match status" value="1"/>
</dbReference>
<dbReference type="EMBL" id="ML976982">
    <property type="protein sequence ID" value="KAF1960677.1"/>
    <property type="molecule type" value="Genomic_DNA"/>
</dbReference>
<evidence type="ECO:0000313" key="7">
    <source>
        <dbReference type="Proteomes" id="UP000800035"/>
    </source>
</evidence>
<dbReference type="CDD" id="cd05918">
    <property type="entry name" value="A_NRPS_SidN3_like"/>
    <property type="match status" value="1"/>
</dbReference>
<dbReference type="Pfam" id="PF00550">
    <property type="entry name" value="PP-binding"/>
    <property type="match status" value="1"/>
</dbReference>
<dbReference type="InterPro" id="IPR042099">
    <property type="entry name" value="ANL_N_sf"/>
</dbReference>
<dbReference type="InterPro" id="IPR010071">
    <property type="entry name" value="AA_adenyl_dom"/>
</dbReference>